<accession>A0A8J4Q874</accession>
<dbReference type="SMART" id="SM00981">
    <property type="entry name" value="THUMP"/>
    <property type="match status" value="1"/>
</dbReference>
<evidence type="ECO:0000256" key="1">
    <source>
        <dbReference type="PROSITE-ProRule" id="PRU00529"/>
    </source>
</evidence>
<feature type="compositionally biased region" description="Basic and acidic residues" evidence="2">
    <location>
        <begin position="298"/>
        <end position="328"/>
    </location>
</feature>
<evidence type="ECO:0000313" key="4">
    <source>
        <dbReference type="EMBL" id="KAF2076511.1"/>
    </source>
</evidence>
<keyword evidence="1" id="KW-0694">RNA-binding</keyword>
<feature type="region of interest" description="Disordered" evidence="2">
    <location>
        <begin position="279"/>
        <end position="328"/>
    </location>
</feature>
<dbReference type="PROSITE" id="PS51165">
    <property type="entry name" value="THUMP"/>
    <property type="match status" value="1"/>
</dbReference>
<dbReference type="OrthoDB" id="367221at2759"/>
<comment type="caution">
    <text evidence="4">The sequence shown here is derived from an EMBL/GenBank/DDBJ whole genome shotgun (WGS) entry which is preliminary data.</text>
</comment>
<dbReference type="AlphaFoldDB" id="A0A8J4Q874"/>
<dbReference type="GO" id="GO:0006400">
    <property type="term" value="P:tRNA modification"/>
    <property type="evidence" value="ECO:0007669"/>
    <property type="project" value="InterPro"/>
</dbReference>
<evidence type="ECO:0000256" key="2">
    <source>
        <dbReference type="SAM" id="MobiDB-lite"/>
    </source>
</evidence>
<organism evidence="4 5">
    <name type="scientific">Polysphondylium violaceum</name>
    <dbReference type="NCBI Taxonomy" id="133409"/>
    <lineage>
        <taxon>Eukaryota</taxon>
        <taxon>Amoebozoa</taxon>
        <taxon>Evosea</taxon>
        <taxon>Eumycetozoa</taxon>
        <taxon>Dictyostelia</taxon>
        <taxon>Dictyosteliales</taxon>
        <taxon>Dictyosteliaceae</taxon>
        <taxon>Polysphondylium</taxon>
    </lineage>
</organism>
<dbReference type="Gene3D" id="3.30.2300.10">
    <property type="entry name" value="THUMP superfamily"/>
    <property type="match status" value="1"/>
</dbReference>
<dbReference type="EMBL" id="AJWJ01000058">
    <property type="protein sequence ID" value="KAF2076511.1"/>
    <property type="molecule type" value="Genomic_DNA"/>
</dbReference>
<dbReference type="InterPro" id="IPR004114">
    <property type="entry name" value="THUMP_dom"/>
</dbReference>
<dbReference type="Pfam" id="PF02926">
    <property type="entry name" value="THUMP"/>
    <property type="match status" value="1"/>
</dbReference>
<dbReference type="FunFam" id="3.30.2300.10:FF:000001">
    <property type="entry name" value="THUMP domain-containing protein 1"/>
    <property type="match status" value="1"/>
</dbReference>
<protein>
    <recommendedName>
        <fullName evidence="3">THUMP domain-containing protein</fullName>
    </recommendedName>
</protein>
<dbReference type="SUPFAM" id="SSF143437">
    <property type="entry name" value="THUMP domain-like"/>
    <property type="match status" value="1"/>
</dbReference>
<dbReference type="InterPro" id="IPR040183">
    <property type="entry name" value="THUMPD1-like"/>
</dbReference>
<dbReference type="CDD" id="cd11717">
    <property type="entry name" value="THUMP_THUMPD1_like"/>
    <property type="match status" value="1"/>
</dbReference>
<dbReference type="Proteomes" id="UP000695562">
    <property type="component" value="Unassembled WGS sequence"/>
</dbReference>
<gene>
    <name evidence="4" type="ORF">CYY_002189</name>
</gene>
<name>A0A8J4Q874_9MYCE</name>
<feature type="domain" description="THUMP" evidence="3">
    <location>
        <begin position="158"/>
        <end position="263"/>
    </location>
</feature>
<reference evidence="4" key="1">
    <citation type="submission" date="2020-01" db="EMBL/GenBank/DDBJ databases">
        <title>Development of genomics and gene disruption for Polysphondylium violaceum indicates a role for the polyketide synthase stlB in stalk morphogenesis.</title>
        <authorList>
            <person name="Narita B."/>
            <person name="Kawabe Y."/>
            <person name="Kin K."/>
            <person name="Saito T."/>
            <person name="Gibbs R."/>
            <person name="Kuspa A."/>
            <person name="Muzny D."/>
            <person name="Queller D."/>
            <person name="Richards S."/>
            <person name="Strassman J."/>
            <person name="Sucgang R."/>
            <person name="Worley K."/>
            <person name="Schaap P."/>
        </authorList>
    </citation>
    <scope>NUCLEOTIDE SEQUENCE</scope>
    <source>
        <strain evidence="4">QSvi11</strain>
    </source>
</reference>
<dbReference type="PANTHER" id="PTHR13452:SF10">
    <property type="entry name" value="THUMP DOMAIN-CONTAINING PROTEIN 1"/>
    <property type="match status" value="1"/>
</dbReference>
<keyword evidence="5" id="KW-1185">Reference proteome</keyword>
<dbReference type="GO" id="GO:0003723">
    <property type="term" value="F:RNA binding"/>
    <property type="evidence" value="ECO:0007669"/>
    <property type="project" value="UniProtKB-UniRule"/>
</dbReference>
<evidence type="ECO:0000313" key="5">
    <source>
        <dbReference type="Proteomes" id="UP000695562"/>
    </source>
</evidence>
<dbReference type="PANTHER" id="PTHR13452">
    <property type="entry name" value="THUMP DOMAIN CONTAINING PROTEIN 1-RELATED"/>
    <property type="match status" value="1"/>
</dbReference>
<feature type="compositionally biased region" description="Low complexity" evidence="2">
    <location>
        <begin position="279"/>
        <end position="297"/>
    </location>
</feature>
<evidence type="ECO:0000259" key="3">
    <source>
        <dbReference type="PROSITE" id="PS51165"/>
    </source>
</evidence>
<proteinExistence type="predicted"/>
<sequence length="328" mass="37982">MSNQESQEQDVASLKRKETEEFLELENQIFKKQNTSSSTDLPVPNAKVLSDPIYGCKGLMYTFDSGRERQATKDIHVLMDQYLQPYRNNNSIDNNSSDSSYDFNAEFLKELQQVRDENKRENRLYKTHSLKCNGLGFISFRSDTDIDPIDIVNRICLDVEKDKLVKTKEITRVIPILKTCHVSQITPEIKLLIDKYFKNNNNQIIKYKIEFKSRNNSKIHKMDYIQEIAKTMDPSKHKVDLVNPDLTIIVEIINFFCALSIVSNFEKCKKFNLANLAGLPPNNIPKGKKNNSNNNNNKKSESKEKVEQEEEKEPKTSESTSKKEEIKE</sequence>